<proteinExistence type="inferred from homology"/>
<protein>
    <submittedName>
        <fullName evidence="2">Negative regulator of genetic competence, sporulation and motility</fullName>
    </submittedName>
</protein>
<dbReference type="AlphaFoldDB" id="A0A1G6AVQ3"/>
<organism evidence="2 3">
    <name type="scientific">Eubacterium oxidoreducens</name>
    <dbReference type="NCBI Taxonomy" id="1732"/>
    <lineage>
        <taxon>Bacteria</taxon>
        <taxon>Bacillati</taxon>
        <taxon>Bacillota</taxon>
        <taxon>Clostridia</taxon>
        <taxon>Eubacteriales</taxon>
        <taxon>Eubacteriaceae</taxon>
        <taxon>Eubacterium</taxon>
    </lineage>
</organism>
<name>A0A1G6AVQ3_EUBOX</name>
<dbReference type="PANTHER" id="PTHR39161">
    <property type="entry name" value="ADAPTER PROTEIN MECA"/>
    <property type="match status" value="1"/>
</dbReference>
<dbReference type="PANTHER" id="PTHR39161:SF1">
    <property type="entry name" value="ADAPTER PROTEIN MECA 1"/>
    <property type="match status" value="1"/>
</dbReference>
<sequence length="220" mass="25021">MKFAIVNDTTLRCMITEQEMDELGFELEDIISDTERAQDFLHLILEDAEEETGFRMGERATVSMEATMLPGKGLSLLIYDGSPTATTVKEKIRRFHDAILDYAKLNEEFDLEQTVSKKEQDGFLKLIGDKVMIGFPSLNLLIEYCRNVLEDGICSTAYKLDDEYYLVIKAEFTSEQYRHIGGLALEFGQNLESGRNVIAYLEEHGEVLIEKDAIARLQSL</sequence>
<dbReference type="STRING" id="1732.SAMN02910417_00933"/>
<evidence type="ECO:0000313" key="2">
    <source>
        <dbReference type="EMBL" id="SDB12353.1"/>
    </source>
</evidence>
<dbReference type="Proteomes" id="UP000199228">
    <property type="component" value="Unassembled WGS sequence"/>
</dbReference>
<keyword evidence="3" id="KW-1185">Reference proteome</keyword>
<gene>
    <name evidence="2" type="ORF">SAMN02910417_00933</name>
</gene>
<dbReference type="RefSeq" id="WP_176762291.1">
    <property type="nucleotide sequence ID" value="NZ_FMXR01000007.1"/>
</dbReference>
<dbReference type="InterPro" id="IPR038471">
    <property type="entry name" value="MecA_C_sf"/>
</dbReference>
<dbReference type="Pfam" id="PF05389">
    <property type="entry name" value="MecA"/>
    <property type="match status" value="1"/>
</dbReference>
<evidence type="ECO:0000313" key="3">
    <source>
        <dbReference type="Proteomes" id="UP000199228"/>
    </source>
</evidence>
<dbReference type="InterPro" id="IPR008681">
    <property type="entry name" value="Neg-reg_MecA"/>
</dbReference>
<comment type="similarity">
    <text evidence="1">Belongs to the MecA family.</text>
</comment>
<reference evidence="2 3" key="1">
    <citation type="submission" date="2016-10" db="EMBL/GenBank/DDBJ databases">
        <authorList>
            <person name="de Groot N.N."/>
        </authorList>
    </citation>
    <scope>NUCLEOTIDE SEQUENCE [LARGE SCALE GENOMIC DNA]</scope>
    <source>
        <strain evidence="2 3">DSM 3217</strain>
    </source>
</reference>
<accession>A0A1G6AVQ3</accession>
<dbReference type="EMBL" id="FMXR01000007">
    <property type="protein sequence ID" value="SDB12353.1"/>
    <property type="molecule type" value="Genomic_DNA"/>
</dbReference>
<evidence type="ECO:0000256" key="1">
    <source>
        <dbReference type="ARBA" id="ARBA00005397"/>
    </source>
</evidence>
<dbReference type="Gene3D" id="3.30.70.1950">
    <property type="match status" value="1"/>
</dbReference>